<feature type="domain" description="PPM-type phosphatase" evidence="1">
    <location>
        <begin position="166"/>
        <end position="346"/>
    </location>
</feature>
<protein>
    <submittedName>
        <fullName evidence="2">SpoIIE family protein phosphatase</fullName>
    </submittedName>
</protein>
<dbReference type="Pfam" id="PF13581">
    <property type="entry name" value="HATPase_c_2"/>
    <property type="match status" value="1"/>
</dbReference>
<sequence length="348" mass="36567">MTAEGREAYGSTPMDTTFEVTEQSQVAQVRRLAVEIGRAQGLSEADMGRAALVATEVSTNLVKYGKKGTVTLGPFFDEGSTGIQLIAVDQGPGFADFRAAARDGHSTGGSLGIGLGVIMRASDLFDTYTPPATPGSAFLSRVARHRTAPGASAARLAIGARRASMRGEVECGDAWMHDRCGRWDRLCIADGLGHGPLAAIASQAAVSAFLASSEEDTPVEIVQRCHAALQATRGAVLGVAAIDQAAGRFLFAGVGNITGMHHSSQGTSHLLSTEGIVGHRIRKVRLVERTWSAGDAVALSTDGLSGRWNLARYPGLLQCHPLLVASVLFRDFGRDTDDATVVVAKDLR</sequence>
<reference evidence="2 3" key="1">
    <citation type="submission" date="2020-10" db="EMBL/GenBank/DDBJ databases">
        <title>Ramlibacter sp. HM2 16S ribosomal RNA gene Genome sequencing and assembly.</title>
        <authorList>
            <person name="Kang M."/>
        </authorList>
    </citation>
    <scope>NUCLEOTIDE SEQUENCE [LARGE SCALE GENOMIC DNA]</scope>
    <source>
        <strain evidence="2 3">HM2</strain>
    </source>
</reference>
<keyword evidence="3" id="KW-1185">Reference proteome</keyword>
<dbReference type="PANTHER" id="PTHR35801:SF1">
    <property type="entry name" value="PHOSPHOSERINE PHOSPHATASE RSBX"/>
    <property type="match status" value="1"/>
</dbReference>
<dbReference type="Gene3D" id="3.60.40.10">
    <property type="entry name" value="PPM-type phosphatase domain"/>
    <property type="match status" value="1"/>
</dbReference>
<dbReference type="SUPFAM" id="SSF81606">
    <property type="entry name" value="PP2C-like"/>
    <property type="match status" value="1"/>
</dbReference>
<dbReference type="EMBL" id="JADDIV010000003">
    <property type="protein sequence ID" value="MBE7368103.1"/>
    <property type="molecule type" value="Genomic_DNA"/>
</dbReference>
<dbReference type="InterPro" id="IPR003594">
    <property type="entry name" value="HATPase_dom"/>
</dbReference>
<dbReference type="SUPFAM" id="SSF55874">
    <property type="entry name" value="ATPase domain of HSP90 chaperone/DNA topoisomerase II/histidine kinase"/>
    <property type="match status" value="1"/>
</dbReference>
<comment type="caution">
    <text evidence="2">The sequence shown here is derived from an EMBL/GenBank/DDBJ whole genome shotgun (WGS) entry which is preliminary data.</text>
</comment>
<accession>A0ABR9S3Q4</accession>
<organism evidence="2 3">
    <name type="scientific">Ramlibacter pallidus</name>
    <dbReference type="NCBI Taxonomy" id="2780087"/>
    <lineage>
        <taxon>Bacteria</taxon>
        <taxon>Pseudomonadati</taxon>
        <taxon>Pseudomonadota</taxon>
        <taxon>Betaproteobacteria</taxon>
        <taxon>Burkholderiales</taxon>
        <taxon>Comamonadaceae</taxon>
        <taxon>Ramlibacter</taxon>
    </lineage>
</organism>
<dbReference type="Pfam" id="PF07228">
    <property type="entry name" value="SpoIIE"/>
    <property type="match status" value="1"/>
</dbReference>
<dbReference type="InterPro" id="IPR039248">
    <property type="entry name" value="Ptase_RsbX"/>
</dbReference>
<dbReference type="InterPro" id="IPR036890">
    <property type="entry name" value="HATPase_C_sf"/>
</dbReference>
<dbReference type="InterPro" id="IPR001932">
    <property type="entry name" value="PPM-type_phosphatase-like_dom"/>
</dbReference>
<dbReference type="RefSeq" id="WP_193676717.1">
    <property type="nucleotide sequence ID" value="NZ_JADDIV010000003.1"/>
</dbReference>
<proteinExistence type="predicted"/>
<dbReference type="SMART" id="SM00331">
    <property type="entry name" value="PP2C_SIG"/>
    <property type="match status" value="1"/>
</dbReference>
<dbReference type="PANTHER" id="PTHR35801">
    <property type="entry name" value="PHOSPHOSERINE PHOSPHATASE RSBX"/>
    <property type="match status" value="1"/>
</dbReference>
<dbReference type="Proteomes" id="UP000806285">
    <property type="component" value="Unassembled WGS sequence"/>
</dbReference>
<dbReference type="Gene3D" id="3.30.565.10">
    <property type="entry name" value="Histidine kinase-like ATPase, C-terminal domain"/>
    <property type="match status" value="1"/>
</dbReference>
<gene>
    <name evidence="2" type="ORF">IM787_11045</name>
</gene>
<evidence type="ECO:0000313" key="3">
    <source>
        <dbReference type="Proteomes" id="UP000806285"/>
    </source>
</evidence>
<evidence type="ECO:0000313" key="2">
    <source>
        <dbReference type="EMBL" id="MBE7368103.1"/>
    </source>
</evidence>
<evidence type="ECO:0000259" key="1">
    <source>
        <dbReference type="SMART" id="SM00331"/>
    </source>
</evidence>
<dbReference type="InterPro" id="IPR036457">
    <property type="entry name" value="PPM-type-like_dom_sf"/>
</dbReference>
<name>A0ABR9S3Q4_9BURK</name>